<evidence type="ECO:0000313" key="1">
    <source>
        <dbReference type="EMBL" id="QHQ53742.1"/>
    </source>
</evidence>
<protein>
    <submittedName>
        <fullName evidence="1">Uncharacterized protein</fullName>
    </submittedName>
</protein>
<gene>
    <name evidence="1" type="ORF">GWI30_23215</name>
</gene>
<geneLocation type="plasmid" evidence="2">
    <name>pmc64a</name>
</geneLocation>
<keyword evidence="1" id="KW-0614">Plasmid</keyword>
<organism evidence="1 2">
    <name type="scientific">Aeromonas media</name>
    <dbReference type="NCBI Taxonomy" id="651"/>
    <lineage>
        <taxon>Bacteria</taxon>
        <taxon>Pseudomonadati</taxon>
        <taxon>Pseudomonadota</taxon>
        <taxon>Gammaproteobacteria</taxon>
        <taxon>Aeromonadales</taxon>
        <taxon>Aeromonadaceae</taxon>
        <taxon>Aeromonas</taxon>
    </lineage>
</organism>
<dbReference type="AlphaFoldDB" id="A0AAE6SNF9"/>
<dbReference type="Proteomes" id="UP000463871">
    <property type="component" value="Plasmid pMC64A"/>
</dbReference>
<dbReference type="RefSeq" id="WP_161507993.1">
    <property type="nucleotide sequence ID" value="NZ_CAWPID010000002.1"/>
</dbReference>
<evidence type="ECO:0000313" key="2">
    <source>
        <dbReference type="Proteomes" id="UP000463871"/>
    </source>
</evidence>
<name>A0AAE6SNF9_AERME</name>
<reference evidence="1 2" key="1">
    <citation type="submission" date="2020-01" db="EMBL/GenBank/DDBJ databases">
        <title>Complete genome of Aeromonas media MC64.</title>
        <authorList>
            <person name="Cao G."/>
            <person name="Fu J."/>
            <person name="Zhong C."/>
        </authorList>
    </citation>
    <scope>NUCLEOTIDE SEQUENCE [LARGE SCALE GENOMIC DNA]</scope>
    <source>
        <strain evidence="1 2">MC64</strain>
        <plasmid evidence="2">pmc64a</plasmid>
    </source>
</reference>
<accession>A0AAE6SNF9</accession>
<proteinExistence type="predicted"/>
<dbReference type="EMBL" id="CP047963">
    <property type="protein sequence ID" value="QHQ53742.1"/>
    <property type="molecule type" value="Genomic_DNA"/>
</dbReference>
<sequence length="462" mass="52624">MQQESPTHIREHFFYVSIAKHLFQHPRHGIVSVVDPIRVKEASMYGLSPLILYGLSVPGTSVHWLAFSTCEKPLSFMQVLQDAWLTGSGLRGQPDILRINKHVAQSCPGLSAQLARIGVEVRQTELGDKSHPAALRTAQNEANWLFETNRILDSHGLGGPVPDDAVLALCRAAFQTHEWKSRFPGVGTERRDLMYRNAEWLALPRNRVVPSSDPLLDWAQGPWLTAWESALPPEQPRFLTTSRHNGQHLLLTGYPDPEEDEEDDDGYESYIEYDNTPELVKNLIDCWPSSLLEIAKHISVTQRALTWYTGDKGELDSVPRYHLRSLFDLEFDDFERRYQARGPYVLVARKPKAIEFVYEEITQGGDAQPFEIVPTKGDADPSWRYLVVVSRDDAVAIVMVARGTALADRLGKLFLNYKGVKSVDPKLYRDVVSTCARASQSPEANMREMREFRRRYWEREHS</sequence>